<organism evidence="1 2">
    <name type="scientific">Gossypium aridum</name>
    <name type="common">American cotton</name>
    <name type="synonym">Erioxylum aridum</name>
    <dbReference type="NCBI Taxonomy" id="34290"/>
    <lineage>
        <taxon>Eukaryota</taxon>
        <taxon>Viridiplantae</taxon>
        <taxon>Streptophyta</taxon>
        <taxon>Embryophyta</taxon>
        <taxon>Tracheophyta</taxon>
        <taxon>Spermatophyta</taxon>
        <taxon>Magnoliopsida</taxon>
        <taxon>eudicotyledons</taxon>
        <taxon>Gunneridae</taxon>
        <taxon>Pentapetalae</taxon>
        <taxon>rosids</taxon>
        <taxon>malvids</taxon>
        <taxon>Malvales</taxon>
        <taxon>Malvaceae</taxon>
        <taxon>Malvoideae</taxon>
        <taxon>Gossypium</taxon>
    </lineage>
</organism>
<gene>
    <name evidence="1" type="ORF">Goari_027252</name>
</gene>
<proteinExistence type="predicted"/>
<protein>
    <submittedName>
        <fullName evidence="1">Uncharacterized protein</fullName>
    </submittedName>
</protein>
<sequence length="84" mass="9572">MGHSEGVCSRVQEAYTPRFRCDRERSIACLSEWIEAVGQTRGQTKSLDILSSRKGVYVKRITRKMLLMARATTTIMVMGNYKNV</sequence>
<reference evidence="1 2" key="1">
    <citation type="journal article" date="2019" name="Genome Biol. Evol.">
        <title>Insights into the evolution of the New World diploid cottons (Gossypium, subgenus Houzingenia) based on genome sequencing.</title>
        <authorList>
            <person name="Grover C.E."/>
            <person name="Arick M.A. 2nd"/>
            <person name="Thrash A."/>
            <person name="Conover J.L."/>
            <person name="Sanders W.S."/>
            <person name="Peterson D.G."/>
            <person name="Frelichowski J.E."/>
            <person name="Scheffler J.A."/>
            <person name="Scheffler B.E."/>
            <person name="Wendel J.F."/>
        </authorList>
    </citation>
    <scope>NUCLEOTIDE SEQUENCE [LARGE SCALE GENOMIC DNA]</scope>
    <source>
        <strain evidence="1">185</strain>
        <tissue evidence="1">Leaf</tissue>
    </source>
</reference>
<evidence type="ECO:0000313" key="1">
    <source>
        <dbReference type="EMBL" id="MBA0701558.1"/>
    </source>
</evidence>
<dbReference type="EMBL" id="JABFAA010297299">
    <property type="protein sequence ID" value="MBA0701558.1"/>
    <property type="molecule type" value="Genomic_DNA"/>
</dbReference>
<comment type="caution">
    <text evidence="1">The sequence shown here is derived from an EMBL/GenBank/DDBJ whole genome shotgun (WGS) entry which is preliminary data.</text>
</comment>
<dbReference type="AlphaFoldDB" id="A0A7J8YPM8"/>
<name>A0A7J8YPM8_GOSAI</name>
<keyword evidence="2" id="KW-1185">Reference proteome</keyword>
<accession>A0A7J8YPM8</accession>
<evidence type="ECO:0000313" key="2">
    <source>
        <dbReference type="Proteomes" id="UP000593577"/>
    </source>
</evidence>
<dbReference type="Proteomes" id="UP000593577">
    <property type="component" value="Unassembled WGS sequence"/>
</dbReference>